<evidence type="ECO:0000256" key="1">
    <source>
        <dbReference type="SAM" id="Phobius"/>
    </source>
</evidence>
<organism evidence="3 4">
    <name type="scientific">Novosphingobium sediminis</name>
    <dbReference type="NCBI Taxonomy" id="707214"/>
    <lineage>
        <taxon>Bacteria</taxon>
        <taxon>Pseudomonadati</taxon>
        <taxon>Pseudomonadota</taxon>
        <taxon>Alphaproteobacteria</taxon>
        <taxon>Sphingomonadales</taxon>
        <taxon>Sphingomonadaceae</taxon>
        <taxon>Novosphingobium</taxon>
    </lineage>
</organism>
<reference evidence="3 4" key="1">
    <citation type="submission" date="2019-07" db="EMBL/GenBank/DDBJ databases">
        <title>Whole genome shotgun sequence of Novosphingobium sediminis NBRC 106119.</title>
        <authorList>
            <person name="Hosoyama A."/>
            <person name="Uohara A."/>
            <person name="Ohji S."/>
            <person name="Ichikawa N."/>
        </authorList>
    </citation>
    <scope>NUCLEOTIDE SEQUENCE [LARGE SCALE GENOMIC DNA]</scope>
    <source>
        <strain evidence="3 4">NBRC 106119</strain>
    </source>
</reference>
<dbReference type="PROSITE" id="PS50125">
    <property type="entry name" value="GUANYLATE_CYCLASE_2"/>
    <property type="match status" value="1"/>
</dbReference>
<feature type="transmembrane region" description="Helical" evidence="1">
    <location>
        <begin position="361"/>
        <end position="382"/>
    </location>
</feature>
<keyword evidence="4" id="KW-1185">Reference proteome</keyword>
<keyword evidence="1" id="KW-0812">Transmembrane</keyword>
<dbReference type="PANTHER" id="PTHR43081">
    <property type="entry name" value="ADENYLATE CYCLASE, TERMINAL-DIFFERENTIATION SPECIFIC-RELATED"/>
    <property type="match status" value="1"/>
</dbReference>
<keyword evidence="1" id="KW-1133">Transmembrane helix</keyword>
<dbReference type="SMART" id="SM01080">
    <property type="entry name" value="CHASE2"/>
    <property type="match status" value="1"/>
</dbReference>
<dbReference type="InterPro" id="IPR001054">
    <property type="entry name" value="A/G_cyclase"/>
</dbReference>
<evidence type="ECO:0000313" key="4">
    <source>
        <dbReference type="Proteomes" id="UP000321464"/>
    </source>
</evidence>
<keyword evidence="1" id="KW-0472">Membrane</keyword>
<sequence>MARGLRQLGPLRLAIAALLLAAALFVALNSWKLPQLTNAEAALYDVRVAALAKPVDSDKRITLVVYTPDTNRKTGKISPVDRTVMAQALVNIGKLGAKAVGVDVLLDSAQPDDPLLHAALKDIPVPVYLAFATSKASPEFISWEQEQDLRRTMQAVRGPTVQPASILLDNDADNVSRRWPTHKAGMPSLLSVAMTEHTADADPRFGNFAGAIRFRRPASSDRPVFDEIPIDFLADPDTAALTEAQIRGRYVLIGAHFSDFDKIDTPFTRTNTLIMGEKQTIGVAIHATMLAQLLDKALPAALPQWARVLGALIAVVLGAATAAVRVRTWQLALAVIAQLAGFLAFPFLLQRAGFDTLNLPAVGWPLGWAIAYTAVGAALRAINAAQREFAQGALGKYLPRSVAAEILRNPDRLSLHGEKRAIYCLFSDLEGFTKLTHAVEPEMIARLLNDYLDRLSAVVLAHGGTLDKFVGDAVVAFWGAPIAYEDDAARAVKAARAMYEAGEAFRRSVPAGVPPIGRTRVGLHYGEAIVGNFGGEGRIQYTALGDAMNTAARLESANKPLGTTVLASREVAEQVGFASFRPMGSVTLRGRATPVEVFELVGDGDDEGGRLAAALVAAHAAGDAAALQVLAGQVAPLAKQDPALATLVRRLEETAPGESYGLG</sequence>
<dbReference type="InterPro" id="IPR050697">
    <property type="entry name" value="Adenylyl/Guanylyl_Cyclase_3/4"/>
</dbReference>
<dbReference type="Proteomes" id="UP000321464">
    <property type="component" value="Unassembled WGS sequence"/>
</dbReference>
<dbReference type="PANTHER" id="PTHR43081:SF1">
    <property type="entry name" value="ADENYLATE CYCLASE, TERMINAL-DIFFERENTIATION SPECIFIC"/>
    <property type="match status" value="1"/>
</dbReference>
<dbReference type="Pfam" id="PF00211">
    <property type="entry name" value="Guanylate_cyc"/>
    <property type="match status" value="1"/>
</dbReference>
<proteinExistence type="predicted"/>
<name>A0A512AJM1_9SPHN</name>
<dbReference type="GO" id="GO:0006171">
    <property type="term" value="P:cAMP biosynthetic process"/>
    <property type="evidence" value="ECO:0007669"/>
    <property type="project" value="TreeGrafter"/>
</dbReference>
<feature type="transmembrane region" description="Helical" evidence="1">
    <location>
        <begin position="305"/>
        <end position="324"/>
    </location>
</feature>
<dbReference type="InterPro" id="IPR007890">
    <property type="entry name" value="CHASE2"/>
</dbReference>
<dbReference type="GO" id="GO:0004016">
    <property type="term" value="F:adenylate cyclase activity"/>
    <property type="evidence" value="ECO:0007669"/>
    <property type="project" value="UniProtKB-ARBA"/>
</dbReference>
<dbReference type="SMART" id="SM00044">
    <property type="entry name" value="CYCc"/>
    <property type="match status" value="1"/>
</dbReference>
<dbReference type="AlphaFoldDB" id="A0A512AJM1"/>
<dbReference type="SUPFAM" id="SSF55073">
    <property type="entry name" value="Nucleotide cyclase"/>
    <property type="match status" value="1"/>
</dbReference>
<dbReference type="InterPro" id="IPR029787">
    <property type="entry name" value="Nucleotide_cyclase"/>
</dbReference>
<dbReference type="EMBL" id="BJYR01000012">
    <property type="protein sequence ID" value="GEN99884.1"/>
    <property type="molecule type" value="Genomic_DNA"/>
</dbReference>
<dbReference type="CDD" id="cd07302">
    <property type="entry name" value="CHD"/>
    <property type="match status" value="1"/>
</dbReference>
<evidence type="ECO:0000313" key="3">
    <source>
        <dbReference type="EMBL" id="GEN99884.1"/>
    </source>
</evidence>
<feature type="domain" description="Guanylate cyclase" evidence="2">
    <location>
        <begin position="423"/>
        <end position="555"/>
    </location>
</feature>
<dbReference type="GO" id="GO:0035556">
    <property type="term" value="P:intracellular signal transduction"/>
    <property type="evidence" value="ECO:0007669"/>
    <property type="project" value="InterPro"/>
</dbReference>
<evidence type="ECO:0000259" key="2">
    <source>
        <dbReference type="PROSITE" id="PS50125"/>
    </source>
</evidence>
<comment type="caution">
    <text evidence="3">The sequence shown here is derived from an EMBL/GenBank/DDBJ whole genome shotgun (WGS) entry which is preliminary data.</text>
</comment>
<dbReference type="Gene3D" id="3.30.70.1230">
    <property type="entry name" value="Nucleotide cyclase"/>
    <property type="match status" value="1"/>
</dbReference>
<protein>
    <recommendedName>
        <fullName evidence="2">Guanylate cyclase domain-containing protein</fullName>
    </recommendedName>
</protein>
<feature type="transmembrane region" description="Helical" evidence="1">
    <location>
        <begin position="331"/>
        <end position="349"/>
    </location>
</feature>
<dbReference type="Pfam" id="PF05226">
    <property type="entry name" value="CHASE2"/>
    <property type="match status" value="1"/>
</dbReference>
<accession>A0A512AJM1</accession>
<gene>
    <name evidence="3" type="ORF">NSE01_17170</name>
</gene>